<protein>
    <recommendedName>
        <fullName evidence="1">ApeA N-terminal domain-containing protein</fullName>
    </recommendedName>
</protein>
<dbReference type="Proteomes" id="UP000294225">
    <property type="component" value="Unassembled WGS sequence"/>
</dbReference>
<evidence type="ECO:0000259" key="1">
    <source>
        <dbReference type="Pfam" id="PF18862"/>
    </source>
</evidence>
<dbReference type="Pfam" id="PF18862">
    <property type="entry name" value="ApeA_NTD1"/>
    <property type="match status" value="1"/>
</dbReference>
<reference evidence="2 3" key="1">
    <citation type="submission" date="2019-02" db="EMBL/GenBank/DDBJ databases">
        <title>Kribbella capetownensis sp. nov. and Kribbella speibonae sp. nov., isolated from soil.</title>
        <authorList>
            <person name="Curtis S.M."/>
            <person name="Norton I."/>
            <person name="Everest G.J."/>
            <person name="Meyers P.R."/>
        </authorList>
    </citation>
    <scope>NUCLEOTIDE SEQUENCE [LARGE SCALE GENOMIC DNA]</scope>
    <source>
        <strain evidence="2 3">YM55</strain>
    </source>
</reference>
<accession>A0A4R0IPV0</accession>
<name>A0A4R0IPV0_9ACTN</name>
<comment type="caution">
    <text evidence="2">The sequence shown here is derived from an EMBL/GenBank/DDBJ whole genome shotgun (WGS) entry which is preliminary data.</text>
</comment>
<organism evidence="2 3">
    <name type="scientific">Kribbella speibonae</name>
    <dbReference type="NCBI Taxonomy" id="1572660"/>
    <lineage>
        <taxon>Bacteria</taxon>
        <taxon>Bacillati</taxon>
        <taxon>Actinomycetota</taxon>
        <taxon>Actinomycetes</taxon>
        <taxon>Propionibacteriales</taxon>
        <taxon>Kribbellaceae</taxon>
        <taxon>Kribbella</taxon>
    </lineage>
</organism>
<evidence type="ECO:0000313" key="3">
    <source>
        <dbReference type="Proteomes" id="UP000294225"/>
    </source>
</evidence>
<dbReference type="InterPro" id="IPR041223">
    <property type="entry name" value="ApeA_NTD"/>
</dbReference>
<dbReference type="EMBL" id="SJKC01000007">
    <property type="protein sequence ID" value="TCC30685.1"/>
    <property type="molecule type" value="Genomic_DNA"/>
</dbReference>
<evidence type="ECO:0000313" key="2">
    <source>
        <dbReference type="EMBL" id="TCC30685.1"/>
    </source>
</evidence>
<gene>
    <name evidence="2" type="ORF">E0H92_36790</name>
</gene>
<sequence length="495" mass="54381">MLNERPPLRLAYEPDDYLCTWSVPDHAGGWVELPGNLEAKANRPPQGSIYGSVPLRINTGPAGGYSASFPQTVRLPVLRGLLANGGTVFLLDATLRYVSSGEGHLSGSAALAGHGDAFSGFLGRRKTAQPNRENEKAPLISSVRFQIDGLDAVLGASPIKQIKAPFINPDNPRDEWAAYLDPDASGDWNSNSVSLSLRYDARMRAADAYEFRLAFSPVASFIFNESVTLRTAVDDFVEPLRRIISISTGASCDLTYASVELEGRQGQFQVFGSGITQAPFGSSYERLRRQKSAIHAKPDQLSMLDLVLKWRDFAAEHHPLVETYGSMLHARDQHPRSRFLLLIQALEGMYGYETREEYETRRAAHIEERTRILDLVLADDLDSAARKFLKAFLLKNPPSSLEAALTSMVQKLPVNMMDRLAATSLVQQVVAAANPGTTTPNALRIVRNDLAHGKRGYDANALDDTVDVLELIVRGHALRILGCPDAVVERILDTD</sequence>
<dbReference type="AlphaFoldDB" id="A0A4R0IPV0"/>
<feature type="domain" description="ApeA N-terminal" evidence="1">
    <location>
        <begin position="56"/>
        <end position="275"/>
    </location>
</feature>
<proteinExistence type="predicted"/>
<dbReference type="RefSeq" id="WP_131499498.1">
    <property type="nucleotide sequence ID" value="NZ_SJKC01000007.1"/>
</dbReference>